<feature type="domain" description="Carboxysome Shell Carbonic Anhydrase catalytic" evidence="17">
    <location>
        <begin position="168"/>
        <end position="399"/>
    </location>
</feature>
<sequence length="525" mass="58883">MTNRSSLTGSNGDLPKRSPSYRLKSIVAPESIMKEVNKDTSLSHNIKDNASTLRKSSSHPLTSEIDNKLLRGYEIDIKGRFDRIVPTLKKISTFQREPDFLNKAENLAKIELGFSMPLAILEKAWIKGIDMRSLFAWCIFEAYQQTSNDFFRCDPLVGATGSMRANFFETFLLECGFHLLDITPCADGRLAHTVAYALRLPFSAVRRRSHAGALFDVENTVNRWVKTEHLRYREARPNPALSPTRYLKIVVYHFSSSDPKHKGCAAHGSSAKAAALAGLDRLNDFRQAIENSFCCGASVDLLLIGIDTDSDSIRIHIPAENGQTDLNTWLDVRDIYAATVRMNIDTARKTIISMVLKAASAGSPDQGMVKFISYLIENNISQIDYVKQCHKGGYADIDHAERFIGVGIGFKEVHLRNLTYFAHFNTVEEGAPDLDVGIKIFKGLNISRDLPIPIVVRFDYHSNVPGARDRVIEDCKRVEKAIKDRYNDLYNEGMLHMLLTIRDRDQQSPAETIKSTLKLEVGGGH</sequence>
<gene>
    <name evidence="19" type="ORF">PLO_904</name>
</gene>
<evidence type="ECO:0000256" key="13">
    <source>
        <dbReference type="ARBA" id="ARBA00033264"/>
    </source>
</evidence>
<evidence type="ECO:0000313" key="19">
    <source>
        <dbReference type="EMBL" id="AUG32874.1"/>
    </source>
</evidence>
<keyword evidence="5" id="KW-0456">Lyase</keyword>
<dbReference type="AlphaFoldDB" id="A0A2H4ZQS3"/>
<dbReference type="Pfam" id="PF08936">
    <property type="entry name" value="CsoSCA_C"/>
    <property type="match status" value="1"/>
</dbReference>
<evidence type="ECO:0000256" key="3">
    <source>
        <dbReference type="ARBA" id="ARBA00022723"/>
    </source>
</evidence>
<protein>
    <recommendedName>
        <fullName evidence="10">Carboxysome shell carbonic anhydrase</fullName>
        <ecNumber evidence="2">4.2.1.1</ecNumber>
    </recommendedName>
    <alternativeName>
        <fullName evidence="12">Carbonic anhydrase</fullName>
    </alternativeName>
    <alternativeName>
        <fullName evidence="13">Carboxysome shell protein CsoS3</fullName>
    </alternativeName>
</protein>
<comment type="similarity">
    <text evidence="9">Belongs to the beta-class carbonic anhydrase family. CsoSCA subfamily.</text>
</comment>
<evidence type="ECO:0000256" key="4">
    <source>
        <dbReference type="ARBA" id="ARBA00022833"/>
    </source>
</evidence>
<keyword evidence="19" id="KW-0934">Plastid</keyword>
<reference evidence="19" key="1">
    <citation type="submission" date="2017-10" db="EMBL/GenBank/DDBJ databases">
        <title>Paulinella longichromatophora chromatophore genome.</title>
        <authorList>
            <person name="Lhee D."/>
            <person name="Yoon H.S."/>
        </authorList>
    </citation>
    <scope>NUCLEOTIDE SEQUENCE</scope>
</reference>
<feature type="domain" description="Carboxysome Shell Carbonic Anhydrase N-terminal" evidence="18">
    <location>
        <begin position="59"/>
        <end position="151"/>
    </location>
</feature>
<dbReference type="EMBL" id="MG264610">
    <property type="protein sequence ID" value="AUG32874.1"/>
    <property type="molecule type" value="Genomic_DNA"/>
</dbReference>
<keyword evidence="6" id="KW-0120">Carbon dioxide fixation</keyword>
<evidence type="ECO:0000256" key="10">
    <source>
        <dbReference type="ARBA" id="ARBA00024121"/>
    </source>
</evidence>
<dbReference type="InterPro" id="IPR014074">
    <property type="entry name" value="Carboxysome_shell_carb_anhy"/>
</dbReference>
<dbReference type="Pfam" id="PF20687">
    <property type="entry name" value="CsoSCA_N"/>
    <property type="match status" value="1"/>
</dbReference>
<evidence type="ECO:0000256" key="11">
    <source>
        <dbReference type="ARBA" id="ARBA00024446"/>
    </source>
</evidence>
<proteinExistence type="inferred from homology"/>
<dbReference type="GO" id="GO:0004089">
    <property type="term" value="F:carbonate dehydratase activity"/>
    <property type="evidence" value="ECO:0007669"/>
    <property type="project" value="UniProtKB-EC"/>
</dbReference>
<dbReference type="NCBIfam" id="TIGR02701">
    <property type="entry name" value="shell_carb_anhy"/>
    <property type="match status" value="1"/>
</dbReference>
<accession>A0A2H4ZQS3</accession>
<evidence type="ECO:0000256" key="7">
    <source>
        <dbReference type="ARBA" id="ARBA00023587"/>
    </source>
</evidence>
<dbReference type="InterPro" id="IPR043065">
    <property type="entry name" value="CsoSCA_N_sf"/>
</dbReference>
<dbReference type="InterPro" id="IPR048539">
    <property type="entry name" value="CsoSCA_cat"/>
</dbReference>
<dbReference type="InterPro" id="IPR048620">
    <property type="entry name" value="CsoSCA_C"/>
</dbReference>
<feature type="domain" description="Carboxysome Shell Carbonic Anhydrase C-terminal" evidence="16">
    <location>
        <begin position="400"/>
        <end position="516"/>
    </location>
</feature>
<evidence type="ECO:0000256" key="12">
    <source>
        <dbReference type="ARBA" id="ARBA00030972"/>
    </source>
</evidence>
<evidence type="ECO:0000256" key="9">
    <source>
        <dbReference type="ARBA" id="ARBA00024021"/>
    </source>
</evidence>
<keyword evidence="4" id="KW-0862">Zinc</keyword>
<evidence type="ECO:0000259" key="16">
    <source>
        <dbReference type="Pfam" id="PF08936"/>
    </source>
</evidence>
<dbReference type="InterPro" id="IPR043066">
    <property type="entry name" value="CsoSCA_C_sf"/>
</dbReference>
<dbReference type="GO" id="GO:0015977">
    <property type="term" value="P:carbon fixation"/>
    <property type="evidence" value="ECO:0007669"/>
    <property type="project" value="UniProtKB-KW"/>
</dbReference>
<dbReference type="InterPro" id="IPR048619">
    <property type="entry name" value="CsoSCA_N"/>
</dbReference>
<dbReference type="EC" id="4.2.1.1" evidence="2"/>
<evidence type="ECO:0000256" key="15">
    <source>
        <dbReference type="SAM" id="MobiDB-lite"/>
    </source>
</evidence>
<name>A0A2H4ZQS3_9EUKA</name>
<organism evidence="19">
    <name type="scientific">Paulinella longichromatophora</name>
    <dbReference type="NCBI Taxonomy" id="1708747"/>
    <lineage>
        <taxon>Eukaryota</taxon>
        <taxon>Sar</taxon>
        <taxon>Rhizaria</taxon>
        <taxon>Cercozoa</taxon>
        <taxon>Imbricatea</taxon>
        <taxon>Silicofilosea</taxon>
        <taxon>Euglyphida</taxon>
        <taxon>Paulinellidae</taxon>
        <taxon>Paulinella</taxon>
    </lineage>
</organism>
<evidence type="ECO:0000259" key="17">
    <source>
        <dbReference type="Pfam" id="PF20686"/>
    </source>
</evidence>
<keyword evidence="8" id="KW-1282">Carboxysome</keyword>
<evidence type="ECO:0000256" key="8">
    <source>
        <dbReference type="ARBA" id="ARBA00023669"/>
    </source>
</evidence>
<evidence type="ECO:0000256" key="1">
    <source>
        <dbReference type="ARBA" id="ARBA00001947"/>
    </source>
</evidence>
<evidence type="ECO:0000256" key="6">
    <source>
        <dbReference type="ARBA" id="ARBA00023300"/>
    </source>
</evidence>
<dbReference type="Gene3D" id="3.30.1330.140">
    <property type="entry name" value="Carboxysome Shell Carbonic Anhydrase, C-terminal domain"/>
    <property type="match status" value="1"/>
</dbReference>
<evidence type="ECO:0000256" key="14">
    <source>
        <dbReference type="ARBA" id="ARBA00048348"/>
    </source>
</evidence>
<dbReference type="Pfam" id="PF20686">
    <property type="entry name" value="CsoSCA_cat"/>
    <property type="match status" value="1"/>
</dbReference>
<geneLocation type="plastid" evidence="19"/>
<evidence type="ECO:0000256" key="5">
    <source>
        <dbReference type="ARBA" id="ARBA00023239"/>
    </source>
</evidence>
<comment type="catalytic activity">
    <reaction evidence="14">
        <text>hydrogencarbonate + H(+) = CO2 + H2O</text>
        <dbReference type="Rhea" id="RHEA:10748"/>
        <dbReference type="ChEBI" id="CHEBI:15377"/>
        <dbReference type="ChEBI" id="CHEBI:15378"/>
        <dbReference type="ChEBI" id="CHEBI:16526"/>
        <dbReference type="ChEBI" id="CHEBI:17544"/>
        <dbReference type="EC" id="4.2.1.1"/>
    </reaction>
</comment>
<evidence type="ECO:0000256" key="2">
    <source>
        <dbReference type="ARBA" id="ARBA00012925"/>
    </source>
</evidence>
<feature type="compositionally biased region" description="Polar residues" evidence="15">
    <location>
        <begin position="1"/>
        <end position="11"/>
    </location>
</feature>
<comment type="cofactor">
    <cofactor evidence="1">
        <name>Zn(2+)</name>
        <dbReference type="ChEBI" id="CHEBI:29105"/>
    </cofactor>
</comment>
<comment type="subcellular location">
    <subcellularLocation>
        <location evidence="7">Carboxysome</location>
    </subcellularLocation>
</comment>
<dbReference type="GO" id="GO:0046872">
    <property type="term" value="F:metal ion binding"/>
    <property type="evidence" value="ECO:0007669"/>
    <property type="project" value="UniProtKB-KW"/>
</dbReference>
<keyword evidence="3" id="KW-0479">Metal-binding</keyword>
<dbReference type="Gene3D" id="1.20.120.1310">
    <property type="entry name" value="Carboxysome Shell Carbonic Anhydrase, N-terminal helical domain"/>
    <property type="match status" value="1"/>
</dbReference>
<feature type="region of interest" description="Disordered" evidence="15">
    <location>
        <begin position="1"/>
        <end position="20"/>
    </location>
</feature>
<evidence type="ECO:0000259" key="18">
    <source>
        <dbReference type="Pfam" id="PF20687"/>
    </source>
</evidence>
<keyword evidence="11" id="KW-1283">Bacterial microcompartment</keyword>